<dbReference type="SMART" id="SM00028">
    <property type="entry name" value="TPR"/>
    <property type="match status" value="2"/>
</dbReference>
<dbReference type="InterPro" id="IPR024983">
    <property type="entry name" value="CHAT_dom"/>
</dbReference>
<dbReference type="RefSeq" id="WP_055266194.1">
    <property type="nucleotide sequence ID" value="NZ_CZAL01000006.1"/>
</dbReference>
<dbReference type="Proteomes" id="UP000095709">
    <property type="component" value="Unassembled WGS sequence"/>
</dbReference>
<sequence length="1180" mass="136135">MKAQQEYESLTERIEAQKEKKMNRFIAALAAVIQESDEEPAKDTSSEEDDEDIVLISLFSLRIKTECELIREGSRDLVEQVKEDIEELVSHVQSFEYESTISEMVRSDAYDLLKSICLEKDWCIIEQNYSWNLAETAAVGIPMEMFFLFMGTATYMQNIGKNGTAVKVLEALCTYSRKRANTNHKEVIVRAISQMGEDGPEAVCRIGDAEQQLFTDDISLYAGDFYWFYGNSLQNLGRAEDAMHAFERCFQIRKNSLGEENYYTELAKRGRAICEFSCSRGRKGREELLHFVDRIESGDFEEQENPEQLQIFEVKTLCLALMEMSDHSSNQEVYRRYLELYIHLCRKYKDTGEPCASMRMAWNFLGAFYMNVGEYMQAEDAFLQALKAEASDEEKSMLSTIDIQSNLLLMYYVQNDQEKAYPLLDEMYRLTEEEEEQQTIREETLDRMDTLAVALRMQMMDQAEPEELADLSDLLVETCTDILSADAGMITREKAVFAIICMFYFMQQESGTSKREEQKYFCRTLQRIEQESQILDLTAMQTVMMEYGKALLLWNLGQEEADASFRRLIDKMENRGIQPLQKAAIYQSYGTVLCRNGRNTEGFSYLEKSLDEITNVWHPYVKYLNDTRLIMILAPVQMTFHSCYARGRQFADSAVLYEWILRFKALASLAGRERNRMLQKNTVQPELLERIRKAQNAVAALESENMLRNAEKDYEKQLEDLRNMENEFAACFPENIDFMKISLETVQNAIPDDTAVVEYFLTVDQYGQMQYEDRNEVPSVFDVYITTKKLGSCSLRRITVPGGMEIQTDARNFVGIMQRISQGEASIEETEELERLRHRLYHAVISPVLAEIEGYETVYLAPDDELLNIPFELLYDEKKIRIADQHNCIKLECARDFLFETMESSGSKETLIVGSPEYEVRERRTELEREKTEETGRDRKMDLDTVEKLPFSKVEAYRICSRTGGRMYTGAAATKNVVLSAHGYKNIHIATHGYFDMENQEISLYSSWLAFTGIKNWYRTGVENPVYGNGLLTADEVSRMDLTSTKLVVLSSCLSGMNEVFLSTGFHGMVSAFSAAGVKYVISSLWSVNDLATAVFMDAFYSYYANGAEEPPTALRKAQDYLRDATIEELRMQGWFRSDTYQLLDDESQEFMESLEDKNGRWKPFRKEAFWGGFVCCQCH</sequence>
<feature type="repeat" description="TPR" evidence="1">
    <location>
        <begin position="359"/>
        <end position="392"/>
    </location>
</feature>
<dbReference type="Pfam" id="PF12770">
    <property type="entry name" value="CHAT"/>
    <property type="match status" value="1"/>
</dbReference>
<dbReference type="InterPro" id="IPR011990">
    <property type="entry name" value="TPR-like_helical_dom_sf"/>
</dbReference>
<dbReference type="InterPro" id="IPR019734">
    <property type="entry name" value="TPR_rpt"/>
</dbReference>
<feature type="domain" description="CHAT" evidence="3">
    <location>
        <begin position="837"/>
        <end position="1176"/>
    </location>
</feature>
<reference evidence="4 5" key="1">
    <citation type="submission" date="2015-09" db="EMBL/GenBank/DDBJ databases">
        <authorList>
            <consortium name="Pathogen Informatics"/>
        </authorList>
    </citation>
    <scope>NUCLEOTIDE SEQUENCE [LARGE SCALE GENOMIC DNA]</scope>
    <source>
        <strain evidence="4 5">2789STDY5834885</strain>
    </source>
</reference>
<feature type="coiled-coil region" evidence="2">
    <location>
        <begin position="684"/>
        <end position="727"/>
    </location>
</feature>
<dbReference type="PROSITE" id="PS50005">
    <property type="entry name" value="TPR"/>
    <property type="match status" value="1"/>
</dbReference>
<dbReference type="PANTHER" id="PTHR10098">
    <property type="entry name" value="RAPSYN-RELATED"/>
    <property type="match status" value="1"/>
</dbReference>
<dbReference type="SUPFAM" id="SSF48452">
    <property type="entry name" value="TPR-like"/>
    <property type="match status" value="1"/>
</dbReference>
<evidence type="ECO:0000313" key="5">
    <source>
        <dbReference type="Proteomes" id="UP000095709"/>
    </source>
</evidence>
<proteinExistence type="predicted"/>
<protein>
    <submittedName>
        <fullName evidence="4">CHAT domain</fullName>
    </submittedName>
</protein>
<evidence type="ECO:0000256" key="2">
    <source>
        <dbReference type="SAM" id="Coils"/>
    </source>
</evidence>
<evidence type="ECO:0000256" key="1">
    <source>
        <dbReference type="PROSITE-ProRule" id="PRU00339"/>
    </source>
</evidence>
<dbReference type="Gene3D" id="1.25.40.10">
    <property type="entry name" value="Tetratricopeptide repeat domain"/>
    <property type="match status" value="1"/>
</dbReference>
<keyword evidence="1" id="KW-0802">TPR repeat</keyword>
<dbReference type="PANTHER" id="PTHR10098:SF108">
    <property type="entry name" value="TETRATRICOPEPTIDE REPEAT PROTEIN 28"/>
    <property type="match status" value="1"/>
</dbReference>
<evidence type="ECO:0000259" key="3">
    <source>
        <dbReference type="Pfam" id="PF12770"/>
    </source>
</evidence>
<keyword evidence="2" id="KW-0175">Coiled coil</keyword>
<organism evidence="4 5">
    <name type="scientific">Fusicatenibacter saccharivorans</name>
    <dbReference type="NCBI Taxonomy" id="1150298"/>
    <lineage>
        <taxon>Bacteria</taxon>
        <taxon>Bacillati</taxon>
        <taxon>Bacillota</taxon>
        <taxon>Clostridia</taxon>
        <taxon>Lachnospirales</taxon>
        <taxon>Lachnospiraceae</taxon>
        <taxon>Fusicatenibacter</taxon>
    </lineage>
</organism>
<gene>
    <name evidence="4" type="ORF">ERS852498_01330</name>
</gene>
<dbReference type="EMBL" id="CZAL01000006">
    <property type="protein sequence ID" value="CUP14206.1"/>
    <property type="molecule type" value="Genomic_DNA"/>
</dbReference>
<name>A0A174KUV3_9FIRM</name>
<dbReference type="AlphaFoldDB" id="A0A174KUV3"/>
<evidence type="ECO:0000313" key="4">
    <source>
        <dbReference type="EMBL" id="CUP14206.1"/>
    </source>
</evidence>
<accession>A0A174KUV3</accession>